<sequence>MGLVRRLPALSLATSSADSTLLQRPGVESPELKSRREIGFAACNLAGLLLHATDLEPGPVAAQRAFAAAVLRSQALDAVAKQHAAFSESLRPGQGQEVTAFRRSAAALSLSMGCTMMNGLQALATSAPEHDTLLAELAAALDQSRAVEHIARLLLLLTAAPGRTGSVAPAEAEPGWADFEEAMLGWCVSLFCQAYRGLCVGIASETPAIPGDPAAPEACLAPASPPGCTVAAARPAAASDGRPVAACEEAPSFEASNAALRRVLTAPGARHAVMALGLTALRELEGVSSLLLRCGYAMVESPRAPGGGGVLGQRPPGPLGASGGPLVVLELFRGLINLIRYGRPWTTPSKLALISDGWRLAAAALRHEVLAEGGRRPALGEQLKMLTSVTSLEAFEGGWRFPTEPPPPGLAAALAGGALPCLERLLRRAGEDPQGLEAELVACEPVTTPWGAILPFLAYGDPLQAAAFLASATKLLRRTHARALLRSERHGDGAGLSVVKGLLLTVDYPHNPGSPAPAVRDRLALVLSLALPEWLPELSRLALQAAAQELEAWRQEQLPRHVRRKQQGGGPCAAGGVFSCLYAVLSSIGAVTAGLDALQPPPLPQPASGDAGSIAAAAAAAASSGGGGGGAAGSQAEGWRQAGLTEAGADVRRALSGSGSTPAGAAFSWTPEALRTVAAKLGEQADLAGMAAALEDVAGQLEAWGPGVERGVSVSEEVWRAVCGFAEPTCTGVVVAGRLVSPAEARRRLGLTSCSNPACVSL</sequence>
<dbReference type="EMBL" id="JAEHOE010000159">
    <property type="protein sequence ID" value="KAG2484042.1"/>
    <property type="molecule type" value="Genomic_DNA"/>
</dbReference>
<name>A0A835XJ06_9CHLO</name>
<organism evidence="1 2">
    <name type="scientific">Edaphochlamys debaryana</name>
    <dbReference type="NCBI Taxonomy" id="47281"/>
    <lineage>
        <taxon>Eukaryota</taxon>
        <taxon>Viridiplantae</taxon>
        <taxon>Chlorophyta</taxon>
        <taxon>core chlorophytes</taxon>
        <taxon>Chlorophyceae</taxon>
        <taxon>CS clade</taxon>
        <taxon>Chlamydomonadales</taxon>
        <taxon>Chlamydomonadales incertae sedis</taxon>
        <taxon>Edaphochlamys</taxon>
    </lineage>
</organism>
<gene>
    <name evidence="1" type="ORF">HYH03_017132</name>
</gene>
<evidence type="ECO:0000313" key="2">
    <source>
        <dbReference type="Proteomes" id="UP000612055"/>
    </source>
</evidence>
<proteinExistence type="predicted"/>
<protein>
    <submittedName>
        <fullName evidence="1">Uncharacterized protein</fullName>
    </submittedName>
</protein>
<evidence type="ECO:0000313" key="1">
    <source>
        <dbReference type="EMBL" id="KAG2484042.1"/>
    </source>
</evidence>
<dbReference type="Proteomes" id="UP000612055">
    <property type="component" value="Unassembled WGS sequence"/>
</dbReference>
<accession>A0A835XJ06</accession>
<comment type="caution">
    <text evidence="1">The sequence shown here is derived from an EMBL/GenBank/DDBJ whole genome shotgun (WGS) entry which is preliminary data.</text>
</comment>
<reference evidence="1" key="1">
    <citation type="journal article" date="2020" name="bioRxiv">
        <title>Comparative genomics of Chlamydomonas.</title>
        <authorList>
            <person name="Craig R.J."/>
            <person name="Hasan A.R."/>
            <person name="Ness R.W."/>
            <person name="Keightley P.D."/>
        </authorList>
    </citation>
    <scope>NUCLEOTIDE SEQUENCE</scope>
    <source>
        <strain evidence="1">CCAP 11/70</strain>
    </source>
</reference>
<keyword evidence="2" id="KW-1185">Reference proteome</keyword>
<dbReference type="AlphaFoldDB" id="A0A835XJ06"/>